<comment type="caution">
    <text evidence="4">The sequence shown here is derived from an EMBL/GenBank/DDBJ whole genome shotgun (WGS) entry which is preliminary data.</text>
</comment>
<evidence type="ECO:0000256" key="1">
    <source>
        <dbReference type="ARBA" id="ARBA00006484"/>
    </source>
</evidence>
<dbReference type="InterPro" id="IPR002347">
    <property type="entry name" value="SDR_fam"/>
</dbReference>
<dbReference type="InterPro" id="IPR020904">
    <property type="entry name" value="Sc_DH/Rdtase_CS"/>
</dbReference>
<dbReference type="PROSITE" id="PS00061">
    <property type="entry name" value="ADH_SHORT"/>
    <property type="match status" value="1"/>
</dbReference>
<evidence type="ECO:0000313" key="4">
    <source>
        <dbReference type="EMBL" id="MCM6778901.1"/>
    </source>
</evidence>
<dbReference type="GO" id="GO:0030497">
    <property type="term" value="P:fatty acid elongation"/>
    <property type="evidence" value="ECO:0007669"/>
    <property type="project" value="TreeGrafter"/>
</dbReference>
<keyword evidence="5" id="KW-1185">Reference proteome</keyword>
<sequence>MAQSYVVTGGARGIGRAIVMRLLTRGHVVVVERDTGGLTGSPWDGGRVALVQGDAGAEEVAEQAADVARRAGPLVGWVNNAAVFRDAAVDSTPAPRILELIEANLRPALAGSAVAIRNFLAEGTGGAIVNISSHQARRAVPGALPYSTAKAAIEGLTRALAVEYGSHGIRVNAIAPGSVATERYSEYLAGLAPAAAASVEREMAALHPLGRLATSDEIAAAVAFLLSEEASFINGVSLAVDGGRSVLALDPESR</sequence>
<evidence type="ECO:0000313" key="5">
    <source>
        <dbReference type="Proteomes" id="UP001139157"/>
    </source>
</evidence>
<dbReference type="InterPro" id="IPR057326">
    <property type="entry name" value="KR_dom"/>
</dbReference>
<dbReference type="FunFam" id="3.40.50.720:FF:000084">
    <property type="entry name" value="Short-chain dehydrogenase reductase"/>
    <property type="match status" value="1"/>
</dbReference>
<dbReference type="PANTHER" id="PTHR42760">
    <property type="entry name" value="SHORT-CHAIN DEHYDROGENASES/REDUCTASES FAMILY MEMBER"/>
    <property type="match status" value="1"/>
</dbReference>
<dbReference type="Pfam" id="PF13561">
    <property type="entry name" value="adh_short_C2"/>
    <property type="match status" value="1"/>
</dbReference>
<dbReference type="AlphaFoldDB" id="A0A9X2J3A6"/>
<dbReference type="Proteomes" id="UP001139157">
    <property type="component" value="Unassembled WGS sequence"/>
</dbReference>
<accession>A0A9X2J3A6</accession>
<keyword evidence="2" id="KW-0560">Oxidoreductase</keyword>
<protein>
    <submittedName>
        <fullName evidence="4">SDR family oxidoreductase</fullName>
    </submittedName>
</protein>
<name>A0A9X2J3A6_9NOCA</name>
<dbReference type="GO" id="GO:0016616">
    <property type="term" value="F:oxidoreductase activity, acting on the CH-OH group of donors, NAD or NADP as acceptor"/>
    <property type="evidence" value="ECO:0007669"/>
    <property type="project" value="UniProtKB-ARBA"/>
</dbReference>
<dbReference type="RefSeq" id="WP_251918619.1">
    <property type="nucleotide sequence ID" value="NZ_JAMRXG010000029.1"/>
</dbReference>
<dbReference type="PRINTS" id="PR00081">
    <property type="entry name" value="GDHRDH"/>
</dbReference>
<proteinExistence type="inferred from homology"/>
<dbReference type="PRINTS" id="PR00080">
    <property type="entry name" value="SDRFAMILY"/>
</dbReference>
<dbReference type="CDD" id="cd05233">
    <property type="entry name" value="SDR_c"/>
    <property type="match status" value="1"/>
</dbReference>
<dbReference type="SUPFAM" id="SSF51735">
    <property type="entry name" value="NAD(P)-binding Rossmann-fold domains"/>
    <property type="match status" value="1"/>
</dbReference>
<evidence type="ECO:0000259" key="3">
    <source>
        <dbReference type="SMART" id="SM00822"/>
    </source>
</evidence>
<organism evidence="4 5">
    <name type="scientific">Nocardia pulmonis</name>
    <dbReference type="NCBI Taxonomy" id="2951408"/>
    <lineage>
        <taxon>Bacteria</taxon>
        <taxon>Bacillati</taxon>
        <taxon>Actinomycetota</taxon>
        <taxon>Actinomycetes</taxon>
        <taxon>Mycobacteriales</taxon>
        <taxon>Nocardiaceae</taxon>
        <taxon>Nocardia</taxon>
    </lineage>
</organism>
<evidence type="ECO:0000256" key="2">
    <source>
        <dbReference type="ARBA" id="ARBA00023002"/>
    </source>
</evidence>
<feature type="domain" description="Ketoreductase" evidence="3">
    <location>
        <begin position="3"/>
        <end position="177"/>
    </location>
</feature>
<dbReference type="EMBL" id="JAMRXG010000029">
    <property type="protein sequence ID" value="MCM6778901.1"/>
    <property type="molecule type" value="Genomic_DNA"/>
</dbReference>
<comment type="similarity">
    <text evidence="1">Belongs to the short-chain dehydrogenases/reductases (SDR) family.</text>
</comment>
<dbReference type="SMART" id="SM00822">
    <property type="entry name" value="PKS_KR"/>
    <property type="match status" value="1"/>
</dbReference>
<dbReference type="Gene3D" id="3.40.50.720">
    <property type="entry name" value="NAD(P)-binding Rossmann-like Domain"/>
    <property type="match status" value="1"/>
</dbReference>
<gene>
    <name evidence="4" type="ORF">NDR86_36030</name>
</gene>
<dbReference type="PANTHER" id="PTHR42760:SF40">
    <property type="entry name" value="3-OXOACYL-[ACYL-CARRIER-PROTEIN] REDUCTASE, CHLOROPLASTIC"/>
    <property type="match status" value="1"/>
</dbReference>
<reference evidence="4" key="1">
    <citation type="submission" date="2022-06" db="EMBL/GenBank/DDBJ databases">
        <title>Novel species in genus nocardia.</title>
        <authorList>
            <person name="Li F."/>
        </authorList>
    </citation>
    <scope>NUCLEOTIDE SEQUENCE</scope>
    <source>
        <strain evidence="4">CDC141</strain>
    </source>
</reference>
<dbReference type="InterPro" id="IPR036291">
    <property type="entry name" value="NAD(P)-bd_dom_sf"/>
</dbReference>